<dbReference type="NCBIfam" id="NF041259">
    <property type="entry name" value="mono_DmmA_fam"/>
    <property type="match status" value="1"/>
</dbReference>
<dbReference type="Pfam" id="PF22289">
    <property type="entry name" value="DmmA-like_C"/>
    <property type="match status" value="1"/>
</dbReference>
<feature type="compositionally biased region" description="Low complexity" evidence="1">
    <location>
        <begin position="177"/>
        <end position="189"/>
    </location>
</feature>
<organism evidence="3 4">
    <name type="scientific">Arthrobacter ginkgonis</name>
    <dbReference type="NCBI Taxonomy" id="1630594"/>
    <lineage>
        <taxon>Bacteria</taxon>
        <taxon>Bacillati</taxon>
        <taxon>Actinomycetota</taxon>
        <taxon>Actinomycetes</taxon>
        <taxon>Micrococcales</taxon>
        <taxon>Micrococcaceae</taxon>
        <taxon>Arthrobacter</taxon>
    </lineage>
</organism>
<evidence type="ECO:0000313" key="4">
    <source>
        <dbReference type="Proteomes" id="UP001500752"/>
    </source>
</evidence>
<feature type="region of interest" description="Disordered" evidence="1">
    <location>
        <begin position="168"/>
        <end position="189"/>
    </location>
</feature>
<feature type="domain" description="Dimethylamine monooxygenase subunit DmmA-like C-terminal" evidence="2">
    <location>
        <begin position="119"/>
        <end position="163"/>
    </location>
</feature>
<evidence type="ECO:0000256" key="1">
    <source>
        <dbReference type="SAM" id="MobiDB-lite"/>
    </source>
</evidence>
<evidence type="ECO:0000259" key="2">
    <source>
        <dbReference type="Pfam" id="PF22289"/>
    </source>
</evidence>
<protein>
    <recommendedName>
        <fullName evidence="2">Dimethylamine monooxygenase subunit DmmA-like C-terminal domain-containing protein</fullName>
    </recommendedName>
</protein>
<name>A0ABP7C3T8_9MICC</name>
<accession>A0ABP7C3T8</accession>
<dbReference type="InterPro" id="IPR048037">
    <property type="entry name" value="DmmA-like_C"/>
</dbReference>
<dbReference type="EMBL" id="BAABEO010000009">
    <property type="protein sequence ID" value="GAA3676529.1"/>
    <property type="molecule type" value="Genomic_DNA"/>
</dbReference>
<dbReference type="RefSeq" id="WP_345149493.1">
    <property type="nucleotide sequence ID" value="NZ_BAABEO010000009.1"/>
</dbReference>
<sequence>MAAFSSVPPAQGAPLPERASEYLALSFGDAARTAAAAWLGQGTPAARRRHITAAEADAGALAALASHLAGAAVGLRVLLAGTQSQVYRAAAAAKEAGLIEEELSLAVIEEAVIGDSAKHVYCPHCGTTTPSREPIGATPLCGGCRRRLEIYPHFSRRTASYLGFMADAEKPLPPSSSPESASPEPEAVR</sequence>
<keyword evidence="4" id="KW-1185">Reference proteome</keyword>
<gene>
    <name evidence="3" type="ORF">GCM10023081_13550</name>
</gene>
<comment type="caution">
    <text evidence="3">The sequence shown here is derived from an EMBL/GenBank/DDBJ whole genome shotgun (WGS) entry which is preliminary data.</text>
</comment>
<proteinExistence type="predicted"/>
<dbReference type="Proteomes" id="UP001500752">
    <property type="component" value="Unassembled WGS sequence"/>
</dbReference>
<reference evidence="4" key="1">
    <citation type="journal article" date="2019" name="Int. J. Syst. Evol. Microbiol.">
        <title>The Global Catalogue of Microorganisms (GCM) 10K type strain sequencing project: providing services to taxonomists for standard genome sequencing and annotation.</title>
        <authorList>
            <consortium name="The Broad Institute Genomics Platform"/>
            <consortium name="The Broad Institute Genome Sequencing Center for Infectious Disease"/>
            <person name="Wu L."/>
            <person name="Ma J."/>
        </authorList>
    </citation>
    <scope>NUCLEOTIDE SEQUENCE [LARGE SCALE GENOMIC DNA]</scope>
    <source>
        <strain evidence="4">JCM 30742</strain>
    </source>
</reference>
<evidence type="ECO:0000313" key="3">
    <source>
        <dbReference type="EMBL" id="GAA3676529.1"/>
    </source>
</evidence>